<dbReference type="Proteomes" id="UP000004358">
    <property type="component" value="Unassembled WGS sequence"/>
</dbReference>
<evidence type="ECO:0000259" key="3">
    <source>
        <dbReference type="Pfam" id="PF07596"/>
    </source>
</evidence>
<protein>
    <recommendedName>
        <fullName evidence="3">DUF1559 domain-containing protein</fullName>
    </recommendedName>
</protein>
<feature type="domain" description="DUF1559" evidence="3">
    <location>
        <begin position="63"/>
        <end position="306"/>
    </location>
</feature>
<sequence length="397" mass="43669">MLVDKSRITLHEFSASFLPEYKIMRSRKINLRRRLSRGFTLVELLVVIAIIGALVALLIPAVQQAREASRRAHCQNNLRQIGLAAHLFHDVEKRLPPGWIGVTTTGEDEVFGLTGWSWSAHLLSQLEQGAIADRVALDWPMLHEINDASRQQRVTTFSCPSDPSQEDLSFESAVNAPLTLPASHYVANFGPTPLSASQNYSGTKRRFSGQPFRGPFHHNSETKMRDFLRGTSNTILAGERRSNRTTGSARATWTGVAFGHAEYLSHAVGSSHLPINDADNSAFSSSHLLGSFFLYADGHVAFWSQQSEHLLLAKMSMLDQSDDRLPIMLAGGGFEFGETPEDSEDDADAEDDDGNFLIGGGGGAGICPICLRPSERPWPHIPGEDDHVPVNRPIPIR</sequence>
<dbReference type="NCBIfam" id="TIGR02532">
    <property type="entry name" value="IV_pilin_GFxxxE"/>
    <property type="match status" value="1"/>
</dbReference>
<keyword evidence="2" id="KW-0812">Transmembrane</keyword>
<dbReference type="STRING" id="314230.DSM3645_05175"/>
<dbReference type="eggNOG" id="COG2165">
    <property type="taxonomic scope" value="Bacteria"/>
</dbReference>
<feature type="region of interest" description="Disordered" evidence="1">
    <location>
        <begin position="378"/>
        <end position="397"/>
    </location>
</feature>
<feature type="compositionally biased region" description="Acidic residues" evidence="1">
    <location>
        <begin position="338"/>
        <end position="354"/>
    </location>
</feature>
<proteinExistence type="predicted"/>
<dbReference type="PANTHER" id="PTHR30093:SF2">
    <property type="entry name" value="TYPE II SECRETION SYSTEM PROTEIN H"/>
    <property type="match status" value="1"/>
</dbReference>
<dbReference type="PROSITE" id="PS00409">
    <property type="entry name" value="PROKAR_NTER_METHYL"/>
    <property type="match status" value="1"/>
</dbReference>
<name>A3ZTT3_9BACT</name>
<keyword evidence="2" id="KW-1133">Transmembrane helix</keyword>
<organism evidence="4 5">
    <name type="scientific">Blastopirellula marina DSM 3645</name>
    <dbReference type="NCBI Taxonomy" id="314230"/>
    <lineage>
        <taxon>Bacteria</taxon>
        <taxon>Pseudomonadati</taxon>
        <taxon>Planctomycetota</taxon>
        <taxon>Planctomycetia</taxon>
        <taxon>Pirellulales</taxon>
        <taxon>Pirellulaceae</taxon>
        <taxon>Blastopirellula</taxon>
    </lineage>
</organism>
<evidence type="ECO:0000313" key="5">
    <source>
        <dbReference type="Proteomes" id="UP000004358"/>
    </source>
</evidence>
<dbReference type="EMBL" id="AANZ01000011">
    <property type="protein sequence ID" value="EAQ79987.1"/>
    <property type="molecule type" value="Genomic_DNA"/>
</dbReference>
<dbReference type="Pfam" id="PF07596">
    <property type="entry name" value="SBP_bac_10"/>
    <property type="match status" value="1"/>
</dbReference>
<dbReference type="HOGENOM" id="CLU_041661_0_0_0"/>
<accession>A3ZTT3</accession>
<reference evidence="4 5" key="1">
    <citation type="submission" date="2006-02" db="EMBL/GenBank/DDBJ databases">
        <authorList>
            <person name="Amann R."/>
            <person name="Ferriera S."/>
            <person name="Johnson J."/>
            <person name="Kravitz S."/>
            <person name="Halpern A."/>
            <person name="Remington K."/>
            <person name="Beeson K."/>
            <person name="Tran B."/>
            <person name="Rogers Y.-H."/>
            <person name="Friedman R."/>
            <person name="Venter J.C."/>
        </authorList>
    </citation>
    <scope>NUCLEOTIDE SEQUENCE [LARGE SCALE GENOMIC DNA]</scope>
    <source>
        <strain evidence="4 5">DSM 3645</strain>
    </source>
</reference>
<evidence type="ECO:0000256" key="1">
    <source>
        <dbReference type="SAM" id="MobiDB-lite"/>
    </source>
</evidence>
<evidence type="ECO:0000256" key="2">
    <source>
        <dbReference type="SAM" id="Phobius"/>
    </source>
</evidence>
<feature type="compositionally biased region" description="Basic and acidic residues" evidence="1">
    <location>
        <begin position="378"/>
        <end position="389"/>
    </location>
</feature>
<dbReference type="Pfam" id="PF07963">
    <property type="entry name" value="N_methyl"/>
    <property type="match status" value="1"/>
</dbReference>
<gene>
    <name evidence="4" type="ORF">DSM3645_05175</name>
</gene>
<dbReference type="AlphaFoldDB" id="A3ZTT3"/>
<evidence type="ECO:0000313" key="4">
    <source>
        <dbReference type="EMBL" id="EAQ79987.1"/>
    </source>
</evidence>
<comment type="caution">
    <text evidence="4">The sequence shown here is derived from an EMBL/GenBank/DDBJ whole genome shotgun (WGS) entry which is preliminary data.</text>
</comment>
<dbReference type="InterPro" id="IPR012902">
    <property type="entry name" value="N_methyl_site"/>
</dbReference>
<dbReference type="InterPro" id="IPR045584">
    <property type="entry name" value="Pilin-like"/>
</dbReference>
<dbReference type="InterPro" id="IPR011453">
    <property type="entry name" value="DUF1559"/>
</dbReference>
<dbReference type="Gene3D" id="3.30.700.10">
    <property type="entry name" value="Glycoprotein, Type 4 Pilin"/>
    <property type="match status" value="1"/>
</dbReference>
<feature type="region of interest" description="Disordered" evidence="1">
    <location>
        <begin position="335"/>
        <end position="355"/>
    </location>
</feature>
<keyword evidence="2" id="KW-0472">Membrane</keyword>
<dbReference type="SUPFAM" id="SSF54523">
    <property type="entry name" value="Pili subunits"/>
    <property type="match status" value="1"/>
</dbReference>
<dbReference type="PANTHER" id="PTHR30093">
    <property type="entry name" value="GENERAL SECRETION PATHWAY PROTEIN G"/>
    <property type="match status" value="1"/>
</dbReference>
<feature type="transmembrane region" description="Helical" evidence="2">
    <location>
        <begin position="38"/>
        <end position="62"/>
    </location>
</feature>